<accession>A0ACB7W9F4</accession>
<comment type="caution">
    <text evidence="1">The sequence shown here is derived from an EMBL/GenBank/DDBJ whole genome shotgun (WGS) entry which is preliminary data.</text>
</comment>
<evidence type="ECO:0000313" key="1">
    <source>
        <dbReference type="EMBL" id="KAH7684020.1"/>
    </source>
</evidence>
<keyword evidence="2" id="KW-1185">Reference proteome</keyword>
<evidence type="ECO:0000313" key="2">
    <source>
        <dbReference type="Proteomes" id="UP000827976"/>
    </source>
</evidence>
<gene>
    <name evidence="1" type="ORF">IHE45_05G220600</name>
</gene>
<dbReference type="EMBL" id="CM037015">
    <property type="protein sequence ID" value="KAH7684020.1"/>
    <property type="molecule type" value="Genomic_DNA"/>
</dbReference>
<protein>
    <submittedName>
        <fullName evidence="1">Cytochrome c oxidase assembly protein subunit 16 protein</fullName>
    </submittedName>
</protein>
<name>A0ACB7W9F4_DIOAL</name>
<organism evidence="1 2">
    <name type="scientific">Dioscorea alata</name>
    <name type="common">Purple yam</name>
    <dbReference type="NCBI Taxonomy" id="55571"/>
    <lineage>
        <taxon>Eukaryota</taxon>
        <taxon>Viridiplantae</taxon>
        <taxon>Streptophyta</taxon>
        <taxon>Embryophyta</taxon>
        <taxon>Tracheophyta</taxon>
        <taxon>Spermatophyta</taxon>
        <taxon>Magnoliopsida</taxon>
        <taxon>Liliopsida</taxon>
        <taxon>Dioscoreales</taxon>
        <taxon>Dioscoreaceae</taxon>
        <taxon>Dioscorea</taxon>
    </lineage>
</organism>
<proteinExistence type="predicted"/>
<reference evidence="2" key="1">
    <citation type="journal article" date="2022" name="Nat. Commun.">
        <title>Chromosome evolution and the genetic basis of agronomically important traits in greater yam.</title>
        <authorList>
            <person name="Bredeson J.V."/>
            <person name="Lyons J.B."/>
            <person name="Oniyinde I.O."/>
            <person name="Okereke N.R."/>
            <person name="Kolade O."/>
            <person name="Nnabue I."/>
            <person name="Nwadili C.O."/>
            <person name="Hribova E."/>
            <person name="Parker M."/>
            <person name="Nwogha J."/>
            <person name="Shu S."/>
            <person name="Carlson J."/>
            <person name="Kariba R."/>
            <person name="Muthemba S."/>
            <person name="Knop K."/>
            <person name="Barton G.J."/>
            <person name="Sherwood A.V."/>
            <person name="Lopez-Montes A."/>
            <person name="Asiedu R."/>
            <person name="Jamnadass R."/>
            <person name="Muchugi A."/>
            <person name="Goodstein D."/>
            <person name="Egesi C.N."/>
            <person name="Featherston J."/>
            <person name="Asfaw A."/>
            <person name="Simpson G.G."/>
            <person name="Dolezel J."/>
            <person name="Hendre P.S."/>
            <person name="Van Deynze A."/>
            <person name="Kumar P.L."/>
            <person name="Obidiegwu J.E."/>
            <person name="Bhattacharjee R."/>
            <person name="Rokhsar D.S."/>
        </authorList>
    </citation>
    <scope>NUCLEOTIDE SEQUENCE [LARGE SCALE GENOMIC DNA]</scope>
    <source>
        <strain evidence="2">cv. TDa95/00328</strain>
    </source>
</reference>
<dbReference type="Proteomes" id="UP000827976">
    <property type="component" value="Chromosome 5"/>
</dbReference>
<sequence>MTDRKVNLAEKVDHGDSPAKILGSAVQFKRWGRKYPFLRYGLPLISLTVLGSVGLAHLIQGGKEVSKEKDDLEWELLESTKALSRTGPMEGYKPKKFSLEEELKVLQERVDIYNYEYKKIPKPNEGNANTNMDTCFCLLPELSK</sequence>